<organism evidence="7 8">
    <name type="scientific">Stentor coeruleus</name>
    <dbReference type="NCBI Taxonomy" id="5963"/>
    <lineage>
        <taxon>Eukaryota</taxon>
        <taxon>Sar</taxon>
        <taxon>Alveolata</taxon>
        <taxon>Ciliophora</taxon>
        <taxon>Postciliodesmatophora</taxon>
        <taxon>Heterotrichea</taxon>
        <taxon>Heterotrichida</taxon>
        <taxon>Stentoridae</taxon>
        <taxon>Stentor</taxon>
    </lineage>
</organism>
<comment type="similarity">
    <text evidence="1 6">Belongs to the eukaryotic initiation factor 4E family.</text>
</comment>
<evidence type="ECO:0000313" key="8">
    <source>
        <dbReference type="Proteomes" id="UP000187209"/>
    </source>
</evidence>
<dbReference type="Gene3D" id="3.30.760.10">
    <property type="entry name" value="RNA Cap, Translation Initiation Factor Eif4e"/>
    <property type="match status" value="1"/>
</dbReference>
<keyword evidence="8" id="KW-1185">Reference proteome</keyword>
<evidence type="ECO:0000256" key="5">
    <source>
        <dbReference type="ARBA" id="ARBA00022917"/>
    </source>
</evidence>
<dbReference type="OrthoDB" id="311352at2759"/>
<comment type="caution">
    <text evidence="7">The sequence shown here is derived from an EMBL/GenBank/DDBJ whole genome shotgun (WGS) entry which is preliminary data.</text>
</comment>
<evidence type="ECO:0000256" key="6">
    <source>
        <dbReference type="RuleBase" id="RU004374"/>
    </source>
</evidence>
<dbReference type="PANTHER" id="PTHR11960">
    <property type="entry name" value="EUKARYOTIC TRANSLATION INITIATION FACTOR 4E RELATED"/>
    <property type="match status" value="1"/>
</dbReference>
<dbReference type="GO" id="GO:0016281">
    <property type="term" value="C:eukaryotic translation initiation factor 4F complex"/>
    <property type="evidence" value="ECO:0007669"/>
    <property type="project" value="TreeGrafter"/>
</dbReference>
<dbReference type="PANTHER" id="PTHR11960:SF8">
    <property type="entry name" value="EUKARYOTIC TRANSLATION INITIATION FACTOR 4E1-RELATED"/>
    <property type="match status" value="1"/>
</dbReference>
<keyword evidence="4 6" id="KW-0694">RNA-binding</keyword>
<dbReference type="InterPro" id="IPR001040">
    <property type="entry name" value="TIF_eIF_4E"/>
</dbReference>
<evidence type="ECO:0000256" key="3">
    <source>
        <dbReference type="ARBA" id="ARBA00022845"/>
    </source>
</evidence>
<dbReference type="InterPro" id="IPR023398">
    <property type="entry name" value="TIF_eIF4e-like"/>
</dbReference>
<sequence length="191" mass="22521">MEQTAYPLQRKWVIWEMWNQSREERISLENMAEVGEFQGLHEFWQHWNYLPHANPLMLFENPETKVKIIIESINQSIEAIGLFQDKVKPIWEDPINKNGSSIYFEVPLKEVNRIKDVWDKLVFCVIGETLPYSEDIIGLRILDKKNLYKFEVWCKFDGNINRFSNKTSQIKDGLKELLGVVDIHTASFSNS</sequence>
<evidence type="ECO:0000256" key="1">
    <source>
        <dbReference type="ARBA" id="ARBA00009860"/>
    </source>
</evidence>
<keyword evidence="3" id="KW-0810">Translation regulation</keyword>
<evidence type="ECO:0000313" key="7">
    <source>
        <dbReference type="EMBL" id="OMJ85285.1"/>
    </source>
</evidence>
<dbReference type="GO" id="GO:0000340">
    <property type="term" value="F:RNA 7-methylguanosine cap binding"/>
    <property type="evidence" value="ECO:0007669"/>
    <property type="project" value="TreeGrafter"/>
</dbReference>
<protein>
    <submittedName>
        <fullName evidence="7">Uncharacterized protein</fullName>
    </submittedName>
</protein>
<accession>A0A1R2C8L0</accession>
<dbReference type="Proteomes" id="UP000187209">
    <property type="component" value="Unassembled WGS sequence"/>
</dbReference>
<dbReference type="EMBL" id="MPUH01000242">
    <property type="protein sequence ID" value="OMJ85285.1"/>
    <property type="molecule type" value="Genomic_DNA"/>
</dbReference>
<proteinExistence type="inferred from homology"/>
<dbReference type="GO" id="GO:0003743">
    <property type="term" value="F:translation initiation factor activity"/>
    <property type="evidence" value="ECO:0007669"/>
    <property type="project" value="UniProtKB-KW"/>
</dbReference>
<gene>
    <name evidence="7" type="ORF">SteCoe_13454</name>
</gene>
<reference evidence="7 8" key="1">
    <citation type="submission" date="2016-11" db="EMBL/GenBank/DDBJ databases">
        <title>The macronuclear genome of Stentor coeruleus: a giant cell with tiny introns.</title>
        <authorList>
            <person name="Slabodnick M."/>
            <person name="Ruby J.G."/>
            <person name="Reiff S.B."/>
            <person name="Swart E.C."/>
            <person name="Gosai S."/>
            <person name="Prabakaran S."/>
            <person name="Witkowska E."/>
            <person name="Larue G.E."/>
            <person name="Fisher S."/>
            <person name="Freeman R.M."/>
            <person name="Gunawardena J."/>
            <person name="Chu W."/>
            <person name="Stover N.A."/>
            <person name="Gregory B.D."/>
            <person name="Nowacki M."/>
            <person name="Derisi J."/>
            <person name="Roy S.W."/>
            <person name="Marshall W.F."/>
            <person name="Sood P."/>
        </authorList>
    </citation>
    <scope>NUCLEOTIDE SEQUENCE [LARGE SCALE GENOMIC DNA]</scope>
    <source>
        <strain evidence="7">WM001</strain>
    </source>
</reference>
<evidence type="ECO:0000256" key="2">
    <source>
        <dbReference type="ARBA" id="ARBA00022540"/>
    </source>
</evidence>
<dbReference type="Pfam" id="PF01652">
    <property type="entry name" value="IF4E"/>
    <property type="match status" value="1"/>
</dbReference>
<evidence type="ECO:0000256" key="4">
    <source>
        <dbReference type="ARBA" id="ARBA00022884"/>
    </source>
</evidence>
<keyword evidence="2 6" id="KW-0396">Initiation factor</keyword>
<dbReference type="GO" id="GO:0006417">
    <property type="term" value="P:regulation of translation"/>
    <property type="evidence" value="ECO:0007669"/>
    <property type="project" value="UniProtKB-KW"/>
</dbReference>
<dbReference type="SUPFAM" id="SSF55418">
    <property type="entry name" value="eIF4e-like"/>
    <property type="match status" value="1"/>
</dbReference>
<name>A0A1R2C8L0_9CILI</name>
<keyword evidence="5 6" id="KW-0648">Protein biosynthesis</keyword>
<dbReference type="AlphaFoldDB" id="A0A1R2C8L0"/>